<sequence length="223" mass="25515">MKPSIRLLKVLTAATWKGKWDPATRPSADNPHAETVTRWRVMPGDLDLFGHMNNSRYLMLMDFARLDYLARMGLMNAALRRRWVVPVATAQVDFHRPLKPFQKFEIGTQVLSWNHRWFYMRQTFRTRQSPNRIAATAYVKTIFCSRSGQVAPAEVVRMALGHDFEAPAMPDDLRVKFGLVAPAVAVSAPVLEPHRPAVTEITRELGHRTPERLFEELAENLPV</sequence>
<dbReference type="CDD" id="cd00586">
    <property type="entry name" value="4HBT"/>
    <property type="match status" value="1"/>
</dbReference>
<dbReference type="InterPro" id="IPR051490">
    <property type="entry name" value="THEM6_lcsJ_thioesterase"/>
</dbReference>
<name>A0A7I7PH78_9MYCO</name>
<dbReference type="OrthoDB" id="3727779at2"/>
<reference evidence="2 3" key="1">
    <citation type="submission" date="2017-02" db="EMBL/GenBank/DDBJ databases">
        <title>The new phylogeny of genus Mycobacterium.</title>
        <authorList>
            <person name="Tortoli E."/>
            <person name="Trovato A."/>
            <person name="Cirillo D.M."/>
        </authorList>
    </citation>
    <scope>NUCLEOTIDE SEQUENCE [LARGE SCALE GENOMIC DNA]</scope>
    <source>
        <strain evidence="2 3">DSM 45145</strain>
    </source>
</reference>
<dbReference type="Proteomes" id="UP000192374">
    <property type="component" value="Unassembled WGS sequence"/>
</dbReference>
<evidence type="ECO:0008006" key="5">
    <source>
        <dbReference type="Google" id="ProtNLM"/>
    </source>
</evidence>
<dbReference type="AlphaFoldDB" id="A0A7I7PH78"/>
<evidence type="ECO:0000313" key="2">
    <source>
        <dbReference type="EMBL" id="ORB11320.1"/>
    </source>
</evidence>
<protein>
    <recommendedName>
        <fullName evidence="5">Thioesterase</fullName>
    </recommendedName>
</protein>
<keyword evidence="3" id="KW-1185">Reference proteome</keyword>
<dbReference type="Proteomes" id="UP000466894">
    <property type="component" value="Chromosome"/>
</dbReference>
<accession>A0A7I7PH78</accession>
<evidence type="ECO:0000313" key="1">
    <source>
        <dbReference type="EMBL" id="BBY07978.1"/>
    </source>
</evidence>
<dbReference type="InterPro" id="IPR029069">
    <property type="entry name" value="HotDog_dom_sf"/>
</dbReference>
<reference evidence="1" key="3">
    <citation type="submission" date="2020-02" db="EMBL/GenBank/DDBJ databases">
        <authorList>
            <person name="Matsumoto Y."/>
            <person name="Motooka D."/>
            <person name="Nakamura S."/>
        </authorList>
    </citation>
    <scope>NUCLEOTIDE SEQUENCE</scope>
    <source>
        <strain evidence="1">JCM 16367</strain>
    </source>
</reference>
<proteinExistence type="predicted"/>
<dbReference type="EMBL" id="MVIC01000054">
    <property type="protein sequence ID" value="ORB11320.1"/>
    <property type="molecule type" value="Genomic_DNA"/>
</dbReference>
<dbReference type="KEGG" id="mnv:MNVI_32960"/>
<gene>
    <name evidence="2" type="ORF">BST37_19960</name>
    <name evidence="1" type="ORF">MNVI_32960</name>
</gene>
<evidence type="ECO:0000313" key="3">
    <source>
        <dbReference type="Proteomes" id="UP000192374"/>
    </source>
</evidence>
<dbReference type="EMBL" id="AP022583">
    <property type="protein sequence ID" value="BBY07978.1"/>
    <property type="molecule type" value="Genomic_DNA"/>
</dbReference>
<evidence type="ECO:0000313" key="4">
    <source>
        <dbReference type="Proteomes" id="UP000466894"/>
    </source>
</evidence>
<dbReference type="Pfam" id="PF13279">
    <property type="entry name" value="4HBT_2"/>
    <property type="match status" value="1"/>
</dbReference>
<reference evidence="1 4" key="2">
    <citation type="journal article" date="2019" name="Emerg. Microbes Infect.">
        <title>Comprehensive subspecies identification of 175 nontuberculous mycobacteria species based on 7547 genomic profiles.</title>
        <authorList>
            <person name="Matsumoto Y."/>
            <person name="Kinjo T."/>
            <person name="Motooka D."/>
            <person name="Nabeya D."/>
            <person name="Jung N."/>
            <person name="Uechi K."/>
            <person name="Horii T."/>
            <person name="Iida T."/>
            <person name="Fujita J."/>
            <person name="Nakamura S."/>
        </authorList>
    </citation>
    <scope>NUCLEOTIDE SEQUENCE [LARGE SCALE GENOMIC DNA]</scope>
    <source>
        <strain evidence="1 4">JCM 16367</strain>
    </source>
</reference>
<dbReference type="RefSeq" id="WP_083089672.1">
    <property type="nucleotide sequence ID" value="NZ_AP022583.1"/>
</dbReference>
<dbReference type="SUPFAM" id="SSF54637">
    <property type="entry name" value="Thioesterase/thiol ester dehydrase-isomerase"/>
    <property type="match status" value="1"/>
</dbReference>
<dbReference type="Gene3D" id="3.10.129.10">
    <property type="entry name" value="Hotdog Thioesterase"/>
    <property type="match status" value="1"/>
</dbReference>
<dbReference type="PANTHER" id="PTHR12475:SF4">
    <property type="entry name" value="PROTEIN THEM6"/>
    <property type="match status" value="1"/>
</dbReference>
<dbReference type="PANTHER" id="PTHR12475">
    <property type="match status" value="1"/>
</dbReference>
<organism evidence="1 4">
    <name type="scientific">Mycobacterium noviomagense</name>
    <dbReference type="NCBI Taxonomy" id="459858"/>
    <lineage>
        <taxon>Bacteria</taxon>
        <taxon>Bacillati</taxon>
        <taxon>Actinomycetota</taxon>
        <taxon>Actinomycetes</taxon>
        <taxon>Mycobacteriales</taxon>
        <taxon>Mycobacteriaceae</taxon>
        <taxon>Mycobacterium</taxon>
    </lineage>
</organism>